<feature type="transmembrane region" description="Helical" evidence="1">
    <location>
        <begin position="37"/>
        <end position="55"/>
    </location>
</feature>
<reference evidence="2 3" key="1">
    <citation type="submission" date="2016-11" db="EMBL/GenBank/DDBJ databases">
        <authorList>
            <person name="Jaros S."/>
            <person name="Januszkiewicz K."/>
            <person name="Wedrychowicz H."/>
        </authorList>
    </citation>
    <scope>NUCLEOTIDE SEQUENCE [LARGE SCALE GENOMIC DNA]</scope>
    <source>
        <strain evidence="2 3">DSM 27406</strain>
    </source>
</reference>
<gene>
    <name evidence="2" type="ORF">SAMN05444266_102438</name>
</gene>
<dbReference type="STRING" id="1419482.SAMN05444266_102438"/>
<feature type="transmembrane region" description="Helical" evidence="1">
    <location>
        <begin position="67"/>
        <end position="89"/>
    </location>
</feature>
<keyword evidence="1" id="KW-0812">Transmembrane</keyword>
<keyword evidence="1" id="KW-1133">Transmembrane helix</keyword>
<proteinExistence type="predicted"/>
<name>A0A1M6YQH2_9BACT</name>
<dbReference type="Pfam" id="PF12725">
    <property type="entry name" value="DUF3810"/>
    <property type="match status" value="1"/>
</dbReference>
<evidence type="ECO:0008006" key="4">
    <source>
        <dbReference type="Google" id="ProtNLM"/>
    </source>
</evidence>
<evidence type="ECO:0000313" key="2">
    <source>
        <dbReference type="EMBL" id="SHL20561.1"/>
    </source>
</evidence>
<protein>
    <recommendedName>
        <fullName evidence="4">DUF3810 domain-containing protein</fullName>
    </recommendedName>
</protein>
<sequence>MAWSYRFEEFYFHGWYKWTSAAFRQITGIVPFSVGDVIYVAWIITGIFYLLKLCYKLLQTAWADAGYYLLKGIHSLLGLYLAFLVLWGLNYDRKPLQRDTGLITGDYDTRQLYQLSDTLLQLVNREKALTGDTLNVIMSDPSPVPVFKRALQAYDTAATRWPAFRYKRPSVKPAIFGHWLNYLGVTGYLNPWTNEAQVNTDAPPMIQPFITCHEIAHQLGYAPEEDANFVGYLTAANAADNRFRYAANLEMFLYSVRQLGHRDSTLARNVWERAVPGIKEDYRYIVEFYSKYEGKADEYSTMFYDQYLKANNQRRGIRSYSDVTGWLMAYYQIN</sequence>
<evidence type="ECO:0000256" key="1">
    <source>
        <dbReference type="SAM" id="Phobius"/>
    </source>
</evidence>
<dbReference type="AlphaFoldDB" id="A0A1M6YQH2"/>
<dbReference type="InterPro" id="IPR024294">
    <property type="entry name" value="DUF3810"/>
</dbReference>
<dbReference type="Proteomes" id="UP000184420">
    <property type="component" value="Unassembled WGS sequence"/>
</dbReference>
<accession>A0A1M6YQH2</accession>
<evidence type="ECO:0000313" key="3">
    <source>
        <dbReference type="Proteomes" id="UP000184420"/>
    </source>
</evidence>
<dbReference type="EMBL" id="FRBL01000002">
    <property type="protein sequence ID" value="SHL20561.1"/>
    <property type="molecule type" value="Genomic_DNA"/>
</dbReference>
<keyword evidence="1" id="KW-0472">Membrane</keyword>
<organism evidence="2 3">
    <name type="scientific">Chitinophaga jiangningensis</name>
    <dbReference type="NCBI Taxonomy" id="1419482"/>
    <lineage>
        <taxon>Bacteria</taxon>
        <taxon>Pseudomonadati</taxon>
        <taxon>Bacteroidota</taxon>
        <taxon>Chitinophagia</taxon>
        <taxon>Chitinophagales</taxon>
        <taxon>Chitinophagaceae</taxon>
        <taxon>Chitinophaga</taxon>
    </lineage>
</organism>
<keyword evidence="3" id="KW-1185">Reference proteome</keyword>